<dbReference type="Proteomes" id="UP000033200">
    <property type="component" value="Chromosome"/>
</dbReference>
<dbReference type="STRING" id="1549858.MC45_10470"/>
<proteinExistence type="predicted"/>
<dbReference type="AlphaFoldDB" id="A0A097EGN0"/>
<dbReference type="eggNOG" id="COG3153">
    <property type="taxonomic scope" value="Bacteria"/>
</dbReference>
<dbReference type="HOGENOM" id="CLU_884988_0_0_5"/>
<organism evidence="1 2">
    <name type="scientific">Sphingomonas taxi</name>
    <dbReference type="NCBI Taxonomy" id="1549858"/>
    <lineage>
        <taxon>Bacteria</taxon>
        <taxon>Pseudomonadati</taxon>
        <taxon>Pseudomonadota</taxon>
        <taxon>Alphaproteobacteria</taxon>
        <taxon>Sphingomonadales</taxon>
        <taxon>Sphingomonadaceae</taxon>
        <taxon>Sphingomonas</taxon>
    </lineage>
</organism>
<evidence type="ECO:0000313" key="2">
    <source>
        <dbReference type="Proteomes" id="UP000033200"/>
    </source>
</evidence>
<gene>
    <name evidence="1" type="ORF">MC45_10470</name>
</gene>
<dbReference type="KEGG" id="stax:MC45_10470"/>
<keyword evidence="2" id="KW-1185">Reference proteome</keyword>
<dbReference type="EMBL" id="CP009571">
    <property type="protein sequence ID" value="AIT06727.1"/>
    <property type="molecule type" value="Genomic_DNA"/>
</dbReference>
<accession>A0A097EGN0</accession>
<dbReference type="RefSeq" id="WP_038662747.1">
    <property type="nucleotide sequence ID" value="NZ_CP009571.1"/>
</dbReference>
<name>A0A097EGN0_9SPHN</name>
<reference evidence="1 2" key="1">
    <citation type="submission" date="2014-09" db="EMBL/GenBank/DDBJ databases">
        <title>Using Illumina technology Improving SMRT sequencing Genome Assembly by RASTools.</title>
        <authorList>
            <person name="Zhou Y."/>
            <person name="Ma T."/>
            <person name="Liu T."/>
        </authorList>
    </citation>
    <scope>NUCLEOTIDE SEQUENCE [LARGE SCALE GENOMIC DNA]</scope>
    <source>
        <strain evidence="1 2">ATCC 55669</strain>
    </source>
</reference>
<evidence type="ECO:0000313" key="1">
    <source>
        <dbReference type="EMBL" id="AIT06727.1"/>
    </source>
</evidence>
<sequence length="304" mass="33949">MTQTLLSFVADELETAVSAPIAAAAREVTRRLGGVAVLFYGSVLRTGDLDGVLDFYVLTPPARGWGLRAWATRTLWPDVSFHEITLGTRVIRAKVAAMPLDTFCRAVEGRTIDTTIWTRFAQPAALVWAADPLVQARVVRAVAYATATAARFAAVLGPRHGRPADFWLALFRQTYSAELRVEAPGRERQILAFVPDRFEALLPLAWQGAGIGHERRGGEYAPLVAERDVRATLAAWWLRQRLGKWLNVARLMKAAFTFEGAGRYGLWKLQRHTGVDLPLTRWRERHPILAAPGVMWRVWQTRAS</sequence>
<protein>
    <submittedName>
        <fullName evidence="1">Uncharacterized protein</fullName>
    </submittedName>
</protein>